<evidence type="ECO:0000256" key="7">
    <source>
        <dbReference type="RuleBase" id="RU364038"/>
    </source>
</evidence>
<evidence type="ECO:0000313" key="11">
    <source>
        <dbReference type="Proteomes" id="UP001596501"/>
    </source>
</evidence>
<dbReference type="Pfam" id="PF10411">
    <property type="entry name" value="DsbC_N"/>
    <property type="match status" value="1"/>
</dbReference>
<comment type="caution">
    <text evidence="10">The sequence shown here is derived from an EMBL/GenBank/DDBJ whole genome shotgun (WGS) entry which is preliminary data.</text>
</comment>
<evidence type="ECO:0000256" key="4">
    <source>
        <dbReference type="ARBA" id="ARBA00022764"/>
    </source>
</evidence>
<dbReference type="InterPro" id="IPR012336">
    <property type="entry name" value="Thioredoxin-like_fold"/>
</dbReference>
<evidence type="ECO:0000259" key="9">
    <source>
        <dbReference type="Pfam" id="PF13098"/>
    </source>
</evidence>
<feature type="domain" description="Thioredoxin-like fold" evidence="9">
    <location>
        <begin position="119"/>
        <end position="240"/>
    </location>
</feature>
<keyword evidence="6 7" id="KW-0676">Redox-active center</keyword>
<keyword evidence="5" id="KW-1015">Disulfide bond</keyword>
<reference evidence="11" key="1">
    <citation type="journal article" date="2019" name="Int. J. Syst. Evol. Microbiol.">
        <title>The Global Catalogue of Microorganisms (GCM) 10K type strain sequencing project: providing services to taxonomists for standard genome sequencing and annotation.</title>
        <authorList>
            <consortium name="The Broad Institute Genomics Platform"/>
            <consortium name="The Broad Institute Genome Sequencing Center for Infectious Disease"/>
            <person name="Wu L."/>
            <person name="Ma J."/>
        </authorList>
    </citation>
    <scope>NUCLEOTIDE SEQUENCE [LARGE SCALE GENOMIC DNA]</scope>
    <source>
        <strain evidence="11">CGMCC 1.12371</strain>
    </source>
</reference>
<dbReference type="CDD" id="cd03020">
    <property type="entry name" value="DsbA_DsbC_DsbG"/>
    <property type="match status" value="1"/>
</dbReference>
<dbReference type="InterPro" id="IPR051470">
    <property type="entry name" value="Thiol:disulfide_interchange"/>
</dbReference>
<accession>A0ABW2QKA5</accession>
<gene>
    <name evidence="10" type="ORF">ACFQPB_13270</name>
</gene>
<dbReference type="Gene3D" id="3.10.450.70">
    <property type="entry name" value="Disulphide bond isomerase, DsbC/G, N-terminal"/>
    <property type="match status" value="1"/>
</dbReference>
<sequence length="244" mass="27107">MFTPFAYRRGPLTAMFFATVLAAGCTSVPPEDIIRQTLTERLPNLPKIDEVSKTPMEGLYEVRVNKTEIFYTDRAGNYLIQGELIDTKERTNLTEARVEKLTALPFDSLPLQDAFTIVRGNGARKLAIFEDPNCGFCKRFERELEKLDNVTVHVFLYPILGPDSVVKSENIWCAPDKARAFSAWMTQNVVPPKASCDTAALQRNVAFGQQNRISGTPTTFFADGTRVAGAVPLDRIEQALAAAK</sequence>
<dbReference type="InterPro" id="IPR018950">
    <property type="entry name" value="DiS-bond_isomerase_DsbC/G_N"/>
</dbReference>
<name>A0ABW2QKA5_9BURK</name>
<dbReference type="InterPro" id="IPR036249">
    <property type="entry name" value="Thioredoxin-like_sf"/>
</dbReference>
<evidence type="ECO:0000256" key="2">
    <source>
        <dbReference type="ARBA" id="ARBA00009813"/>
    </source>
</evidence>
<protein>
    <recommendedName>
        <fullName evidence="7">Thiol:disulfide interchange protein</fullName>
    </recommendedName>
</protein>
<feature type="signal peptide" evidence="7">
    <location>
        <begin position="1"/>
        <end position="22"/>
    </location>
</feature>
<dbReference type="Gene3D" id="3.40.30.10">
    <property type="entry name" value="Glutaredoxin"/>
    <property type="match status" value="1"/>
</dbReference>
<keyword evidence="4 7" id="KW-0574">Periplasm</keyword>
<evidence type="ECO:0000256" key="1">
    <source>
        <dbReference type="ARBA" id="ARBA00004418"/>
    </source>
</evidence>
<feature type="domain" description="Disulphide bond isomerase DsbC/G N-terminal" evidence="8">
    <location>
        <begin position="28"/>
        <end position="95"/>
    </location>
</feature>
<dbReference type="InterPro" id="IPR009094">
    <property type="entry name" value="DiS-bond_isomerase_DsbC/G_N_sf"/>
</dbReference>
<dbReference type="InterPro" id="IPR033954">
    <property type="entry name" value="DiS-bond_Isoase_DsbC/G"/>
</dbReference>
<evidence type="ECO:0000256" key="5">
    <source>
        <dbReference type="ARBA" id="ARBA00023157"/>
    </source>
</evidence>
<dbReference type="EMBL" id="JBHTCA010000009">
    <property type="protein sequence ID" value="MFC7409834.1"/>
    <property type="molecule type" value="Genomic_DNA"/>
</dbReference>
<proteinExistence type="inferred from homology"/>
<dbReference type="PANTHER" id="PTHR35272:SF3">
    <property type="entry name" value="THIOL:DISULFIDE INTERCHANGE PROTEIN DSBC"/>
    <property type="match status" value="1"/>
</dbReference>
<evidence type="ECO:0000259" key="8">
    <source>
        <dbReference type="Pfam" id="PF10411"/>
    </source>
</evidence>
<keyword evidence="11" id="KW-1185">Reference proteome</keyword>
<comment type="subcellular location">
    <subcellularLocation>
        <location evidence="1 7">Periplasm</location>
    </subcellularLocation>
</comment>
<evidence type="ECO:0000256" key="6">
    <source>
        <dbReference type="ARBA" id="ARBA00023284"/>
    </source>
</evidence>
<comment type="similarity">
    <text evidence="2 7">Belongs to the thioredoxin family. DsbC subfamily.</text>
</comment>
<dbReference type="Proteomes" id="UP001596501">
    <property type="component" value="Unassembled WGS sequence"/>
</dbReference>
<dbReference type="PANTHER" id="PTHR35272">
    <property type="entry name" value="THIOL:DISULFIDE INTERCHANGE PROTEIN DSBC-RELATED"/>
    <property type="match status" value="1"/>
</dbReference>
<organism evidence="10 11">
    <name type="scientific">Hydrogenophaga atypica</name>
    <dbReference type="NCBI Taxonomy" id="249409"/>
    <lineage>
        <taxon>Bacteria</taxon>
        <taxon>Pseudomonadati</taxon>
        <taxon>Pseudomonadota</taxon>
        <taxon>Betaproteobacteria</taxon>
        <taxon>Burkholderiales</taxon>
        <taxon>Comamonadaceae</taxon>
        <taxon>Hydrogenophaga</taxon>
    </lineage>
</organism>
<evidence type="ECO:0000256" key="3">
    <source>
        <dbReference type="ARBA" id="ARBA00022729"/>
    </source>
</evidence>
<keyword evidence="3 7" id="KW-0732">Signal</keyword>
<comment type="function">
    <text evidence="7">Required for disulfide bond formation in some periplasmic proteins. Acts by transferring its disulfide bond to other proteins and is reduced in the process.</text>
</comment>
<feature type="chain" id="PRO_5045006138" description="Thiol:disulfide interchange protein" evidence="7">
    <location>
        <begin position="23"/>
        <end position="244"/>
    </location>
</feature>
<dbReference type="SUPFAM" id="SSF54423">
    <property type="entry name" value="DsbC/DsbG N-terminal domain-like"/>
    <property type="match status" value="1"/>
</dbReference>
<evidence type="ECO:0000313" key="10">
    <source>
        <dbReference type="EMBL" id="MFC7409834.1"/>
    </source>
</evidence>
<dbReference type="SUPFAM" id="SSF52833">
    <property type="entry name" value="Thioredoxin-like"/>
    <property type="match status" value="1"/>
</dbReference>
<dbReference type="RefSeq" id="WP_382224033.1">
    <property type="nucleotide sequence ID" value="NZ_JBHTCA010000009.1"/>
</dbReference>
<dbReference type="Pfam" id="PF13098">
    <property type="entry name" value="Thioredoxin_2"/>
    <property type="match status" value="1"/>
</dbReference>